<dbReference type="EMBL" id="JASCZI010241680">
    <property type="protein sequence ID" value="MED6204597.1"/>
    <property type="molecule type" value="Genomic_DNA"/>
</dbReference>
<reference evidence="2 3" key="1">
    <citation type="journal article" date="2023" name="Plants (Basel)">
        <title>Bridging the Gap: Combining Genomics and Transcriptomics Approaches to Understand Stylosanthes scabra, an Orphan Legume from the Brazilian Caatinga.</title>
        <authorList>
            <person name="Ferreira-Neto J.R.C."/>
            <person name="da Silva M.D."/>
            <person name="Binneck E."/>
            <person name="de Melo N.F."/>
            <person name="da Silva R.H."/>
            <person name="de Melo A.L.T.M."/>
            <person name="Pandolfi V."/>
            <person name="Bustamante F.O."/>
            <person name="Brasileiro-Vidal A.C."/>
            <person name="Benko-Iseppon A.M."/>
        </authorList>
    </citation>
    <scope>NUCLEOTIDE SEQUENCE [LARGE SCALE GENOMIC DNA]</scope>
    <source>
        <tissue evidence="2">Leaves</tissue>
    </source>
</reference>
<protein>
    <submittedName>
        <fullName evidence="2">Uncharacterized protein</fullName>
    </submittedName>
</protein>
<name>A0ABU6Y273_9FABA</name>
<feature type="compositionally biased region" description="Basic residues" evidence="1">
    <location>
        <begin position="1"/>
        <end position="15"/>
    </location>
</feature>
<organism evidence="2 3">
    <name type="scientific">Stylosanthes scabra</name>
    <dbReference type="NCBI Taxonomy" id="79078"/>
    <lineage>
        <taxon>Eukaryota</taxon>
        <taxon>Viridiplantae</taxon>
        <taxon>Streptophyta</taxon>
        <taxon>Embryophyta</taxon>
        <taxon>Tracheophyta</taxon>
        <taxon>Spermatophyta</taxon>
        <taxon>Magnoliopsida</taxon>
        <taxon>eudicotyledons</taxon>
        <taxon>Gunneridae</taxon>
        <taxon>Pentapetalae</taxon>
        <taxon>rosids</taxon>
        <taxon>fabids</taxon>
        <taxon>Fabales</taxon>
        <taxon>Fabaceae</taxon>
        <taxon>Papilionoideae</taxon>
        <taxon>50 kb inversion clade</taxon>
        <taxon>dalbergioids sensu lato</taxon>
        <taxon>Dalbergieae</taxon>
        <taxon>Pterocarpus clade</taxon>
        <taxon>Stylosanthes</taxon>
    </lineage>
</organism>
<keyword evidence="3" id="KW-1185">Reference proteome</keyword>
<evidence type="ECO:0000256" key="1">
    <source>
        <dbReference type="SAM" id="MobiDB-lite"/>
    </source>
</evidence>
<sequence>MKRKREAQWKRKRERSGRAASDGGGTSGWRHETTAAGNGGATDQKSSSLNPIQTLPTTSLRDQKLLLLNLRRNPRLRRPRRLRFPRRHSLLSRSLRFEG</sequence>
<evidence type="ECO:0000313" key="2">
    <source>
        <dbReference type="EMBL" id="MED6204597.1"/>
    </source>
</evidence>
<comment type="caution">
    <text evidence="2">The sequence shown here is derived from an EMBL/GenBank/DDBJ whole genome shotgun (WGS) entry which is preliminary data.</text>
</comment>
<feature type="region of interest" description="Disordered" evidence="1">
    <location>
        <begin position="1"/>
        <end position="61"/>
    </location>
</feature>
<gene>
    <name evidence="2" type="ORF">PIB30_010452</name>
</gene>
<feature type="compositionally biased region" description="Polar residues" evidence="1">
    <location>
        <begin position="41"/>
        <end position="60"/>
    </location>
</feature>
<proteinExistence type="predicted"/>
<evidence type="ECO:0000313" key="3">
    <source>
        <dbReference type="Proteomes" id="UP001341840"/>
    </source>
</evidence>
<dbReference type="Proteomes" id="UP001341840">
    <property type="component" value="Unassembled WGS sequence"/>
</dbReference>
<accession>A0ABU6Y273</accession>